<dbReference type="Proteomes" id="UP000184035">
    <property type="component" value="Unassembled WGS sequence"/>
</dbReference>
<reference evidence="4 5" key="1">
    <citation type="submission" date="2016-11" db="EMBL/GenBank/DDBJ databases">
        <authorList>
            <person name="Jaros S."/>
            <person name="Januszkiewicz K."/>
            <person name="Wedrychowicz H."/>
        </authorList>
    </citation>
    <scope>NUCLEOTIDE SEQUENCE [LARGE SCALE GENOMIC DNA]</scope>
    <source>
        <strain evidence="4 5">DSM 2631</strain>
    </source>
</reference>
<accession>A0A1M4SZE7</accession>
<dbReference type="STRING" id="1533.SAMN05443638_101253"/>
<evidence type="ECO:0008006" key="6">
    <source>
        <dbReference type="Google" id="ProtNLM"/>
    </source>
</evidence>
<evidence type="ECO:0000313" key="5">
    <source>
        <dbReference type="Proteomes" id="UP000184035"/>
    </source>
</evidence>
<feature type="coiled-coil region" evidence="2">
    <location>
        <begin position="850"/>
        <end position="877"/>
    </location>
</feature>
<organism evidence="4 5">
    <name type="scientific">Clostridium fallax</name>
    <dbReference type="NCBI Taxonomy" id="1533"/>
    <lineage>
        <taxon>Bacteria</taxon>
        <taxon>Bacillati</taxon>
        <taxon>Bacillota</taxon>
        <taxon>Clostridia</taxon>
        <taxon>Eubacteriales</taxon>
        <taxon>Clostridiaceae</taxon>
        <taxon>Clostridium</taxon>
    </lineage>
</organism>
<dbReference type="AlphaFoldDB" id="A0A1M4SZE7"/>
<name>A0A1M4SZE7_9CLOT</name>
<protein>
    <recommendedName>
        <fullName evidence="6">SbsA Ig-like domain-containing protein</fullName>
    </recommendedName>
</protein>
<feature type="signal peptide" evidence="3">
    <location>
        <begin position="1"/>
        <end position="27"/>
    </location>
</feature>
<feature type="chain" id="PRO_5009907421" description="SbsA Ig-like domain-containing protein" evidence="3">
    <location>
        <begin position="28"/>
        <end position="962"/>
    </location>
</feature>
<dbReference type="InterPro" id="IPR014755">
    <property type="entry name" value="Cu-Rt/internalin_Ig-like"/>
</dbReference>
<evidence type="ECO:0000313" key="4">
    <source>
        <dbReference type="EMBL" id="SHE37579.1"/>
    </source>
</evidence>
<keyword evidence="5" id="KW-1185">Reference proteome</keyword>
<evidence type="ECO:0000256" key="3">
    <source>
        <dbReference type="SAM" id="SignalP"/>
    </source>
</evidence>
<dbReference type="Gene3D" id="2.60.40.1220">
    <property type="match status" value="1"/>
</dbReference>
<sequence>MYKRKFKNTLISMSAITLCFPSPLVFALEKENFSPEELIEFARNSKDLYHYNKAYASIMAEPNNPKYYERLSLLAPLRDEILGFSSMMDIIAEIQDVVQKNESIEQYNSVVLKVRALYNEDKISMVDKEYLDAELDYWTRSPIFQKQSHLPLIIDWAMEASSFLEEGKVREARKLINKAHDLLYGENNLNYLNREYLKKDTLFPIESKINEVEKITPLEVIEIKALNSREIKVSFDDSVDKESALDLTNYIFTIDGNTYSSENGNIEDLIDYNNITFNNDDNYIIFPLYKDKNSNSMLRNGSKYIVDVKNGIYSLDKSKRVNMYKGEEQQFIDTEKPKVLSSKLTTSYNANRDKELKISFNKPIKSIDAIKVDGITLYDSSNKNIDTKLKYIEKAGDYSVIVQYGSTDNDAFKEGKLIYDLIKKGIHNVTLYKVSDEVYPLANISNILNVEYEIKNDEIPFVKELKPSNDNERAFNIIFSDNIDINTIKNNLKIEKNYLKLDGENGTPKFTITSVRDLDEDINGYNKDYSKEFTVEFLSDYNLPYKLFDDYENTIKLSVKLGNYYNIEGVLGRYYEGEVTLSKNTATPRINFKNCGLCDEGIIIEFNKDIKDLDPSKIMVTDKDGIHRAIDYKNTKIIDDSYDNKGYEKNRSLFINLEGFEGKSIFKEYQDKAPYKIIFKRGAVKASSFIEHILNNEETIIIDKYKYISPVVLGVSDIYTDYEKPSIINGSVVNKITIDYKYEMDKSACDLFNYSLEGNSFPEGTTISMDNYDKKVIITVPEGFIKNTGSYLLEINDKVKTKDGSSVVGALSDNRNYTKVITLTDNKKPSIVSAKYLVNNLNDKTSNKIKVEFDENLKDLTNNINSMNNKDNNYLENLQNSLKDDLNVQINGSNLTINSIDDEIIGDNFLEITLNENISVNQNGIVSIVPIGNKNEEIYIKDRAGNIAAITSGKLEGKVLKN</sequence>
<dbReference type="RefSeq" id="WP_072892403.1">
    <property type="nucleotide sequence ID" value="NZ_FQVM01000001.1"/>
</dbReference>
<keyword evidence="2" id="KW-0175">Coiled coil</keyword>
<gene>
    <name evidence="4" type="ORF">SAMN05443638_101253</name>
</gene>
<dbReference type="OrthoDB" id="2440872at2"/>
<evidence type="ECO:0000256" key="2">
    <source>
        <dbReference type="SAM" id="Coils"/>
    </source>
</evidence>
<proteinExistence type="predicted"/>
<keyword evidence="1 3" id="KW-0732">Signal</keyword>
<evidence type="ECO:0000256" key="1">
    <source>
        <dbReference type="ARBA" id="ARBA00022729"/>
    </source>
</evidence>
<dbReference type="EMBL" id="FQVM01000001">
    <property type="protein sequence ID" value="SHE37579.1"/>
    <property type="molecule type" value="Genomic_DNA"/>
</dbReference>